<dbReference type="AlphaFoldDB" id="A0A0E9X019"/>
<dbReference type="EMBL" id="GBXM01012490">
    <property type="protein sequence ID" value="JAH96087.1"/>
    <property type="molecule type" value="Transcribed_RNA"/>
</dbReference>
<proteinExistence type="predicted"/>
<sequence>MTGRAAPPHHATDAVVHQGGGAGHQKDAVPPQDGNATAARAPAGTAAGPEIGATAPSPQVTTEATGIAVIPSPQKDQRRVTRRAEEEMNNFCKTFLSRSKGLYLYSTDYSDSAYLLKDICKMFK</sequence>
<evidence type="ECO:0000313" key="2">
    <source>
        <dbReference type="EMBL" id="JAH96087.1"/>
    </source>
</evidence>
<organism evidence="2">
    <name type="scientific">Anguilla anguilla</name>
    <name type="common">European freshwater eel</name>
    <name type="synonym">Muraena anguilla</name>
    <dbReference type="NCBI Taxonomy" id="7936"/>
    <lineage>
        <taxon>Eukaryota</taxon>
        <taxon>Metazoa</taxon>
        <taxon>Chordata</taxon>
        <taxon>Craniata</taxon>
        <taxon>Vertebrata</taxon>
        <taxon>Euteleostomi</taxon>
        <taxon>Actinopterygii</taxon>
        <taxon>Neopterygii</taxon>
        <taxon>Teleostei</taxon>
        <taxon>Anguilliformes</taxon>
        <taxon>Anguillidae</taxon>
        <taxon>Anguilla</taxon>
    </lineage>
</organism>
<accession>A0A0E9X019</accession>
<protein>
    <submittedName>
        <fullName evidence="2">Uncharacterized protein</fullName>
    </submittedName>
</protein>
<reference evidence="2" key="1">
    <citation type="submission" date="2014-11" db="EMBL/GenBank/DDBJ databases">
        <authorList>
            <person name="Amaro Gonzalez C."/>
        </authorList>
    </citation>
    <scope>NUCLEOTIDE SEQUENCE</scope>
</reference>
<reference evidence="2" key="2">
    <citation type="journal article" date="2015" name="Fish Shellfish Immunol.">
        <title>Early steps in the European eel (Anguilla anguilla)-Vibrio vulnificus interaction in the gills: Role of the RtxA13 toxin.</title>
        <authorList>
            <person name="Callol A."/>
            <person name="Pajuelo D."/>
            <person name="Ebbesson L."/>
            <person name="Teles M."/>
            <person name="MacKenzie S."/>
            <person name="Amaro C."/>
        </authorList>
    </citation>
    <scope>NUCLEOTIDE SEQUENCE</scope>
</reference>
<evidence type="ECO:0000256" key="1">
    <source>
        <dbReference type="SAM" id="MobiDB-lite"/>
    </source>
</evidence>
<name>A0A0E9X019_ANGAN</name>
<feature type="region of interest" description="Disordered" evidence="1">
    <location>
        <begin position="1"/>
        <end position="78"/>
    </location>
</feature>
<feature type="compositionally biased region" description="Low complexity" evidence="1">
    <location>
        <begin position="36"/>
        <end position="49"/>
    </location>
</feature>